<keyword evidence="2" id="KW-0472">Membrane</keyword>
<protein>
    <submittedName>
        <fullName evidence="3">Uncharacterized protein</fullName>
    </submittedName>
</protein>
<feature type="coiled-coil region" evidence="1">
    <location>
        <begin position="63"/>
        <end position="135"/>
    </location>
</feature>
<sequence length="214" mass="24691">METTLPIALTIPIPTTPSIQEQVNIMRPEPEVVLAPVPTSTVHSQLKQMTPTERQQLLEQITKEEYQEQQEQYKACIEKEKERIHKLHKACKNDNNNSTMDKGECMKRCTFGKQMNAIMAELRELRIQLQDLQKKASVCQRPVCTLSSISSMPRLNLYGNSNINNINNDYETENDEGGCSILTWMPFWIFLAFVLFIFTSPKPCMKLDDFITKM</sequence>
<dbReference type="AlphaFoldDB" id="A0A6C0EYC8"/>
<name>A0A6C0EYC8_9ZZZZ</name>
<organism evidence="3">
    <name type="scientific">viral metagenome</name>
    <dbReference type="NCBI Taxonomy" id="1070528"/>
    <lineage>
        <taxon>unclassified sequences</taxon>
        <taxon>metagenomes</taxon>
        <taxon>organismal metagenomes</taxon>
    </lineage>
</organism>
<accession>A0A6C0EYC8</accession>
<feature type="transmembrane region" description="Helical" evidence="2">
    <location>
        <begin position="181"/>
        <end position="198"/>
    </location>
</feature>
<keyword evidence="1" id="KW-0175">Coiled coil</keyword>
<proteinExistence type="predicted"/>
<evidence type="ECO:0000256" key="2">
    <source>
        <dbReference type="SAM" id="Phobius"/>
    </source>
</evidence>
<keyword evidence="2" id="KW-0812">Transmembrane</keyword>
<keyword evidence="2" id="KW-1133">Transmembrane helix</keyword>
<dbReference type="EMBL" id="MN738983">
    <property type="protein sequence ID" value="QHT34028.1"/>
    <property type="molecule type" value="Genomic_DNA"/>
</dbReference>
<dbReference type="InterPro" id="IPR027417">
    <property type="entry name" value="P-loop_NTPase"/>
</dbReference>
<dbReference type="Gene3D" id="3.40.50.300">
    <property type="entry name" value="P-loop containing nucleotide triphosphate hydrolases"/>
    <property type="match status" value="1"/>
</dbReference>
<reference evidence="3" key="1">
    <citation type="journal article" date="2020" name="Nature">
        <title>Giant virus diversity and host interactions through global metagenomics.</title>
        <authorList>
            <person name="Schulz F."/>
            <person name="Roux S."/>
            <person name="Paez-Espino D."/>
            <person name="Jungbluth S."/>
            <person name="Walsh D.A."/>
            <person name="Denef V.J."/>
            <person name="McMahon K.D."/>
            <person name="Konstantinidis K.T."/>
            <person name="Eloe-Fadrosh E.A."/>
            <person name="Kyrpides N.C."/>
            <person name="Woyke T."/>
        </authorList>
    </citation>
    <scope>NUCLEOTIDE SEQUENCE</scope>
    <source>
        <strain evidence="3">GVMAG-M-3300009161-52</strain>
    </source>
</reference>
<evidence type="ECO:0000256" key="1">
    <source>
        <dbReference type="SAM" id="Coils"/>
    </source>
</evidence>
<evidence type="ECO:0000313" key="3">
    <source>
        <dbReference type="EMBL" id="QHT34028.1"/>
    </source>
</evidence>